<sequence>MGQVTRTSVVPGTTTPGWRKLHSQFAINQLEMWQAEAFDPETIERELGYASKLGMNIMRVYLHDLLWQQDPEGFCDRIDTYLNIATNHGIKTLFVLFDDCWNQESALGTQPKPIPFVHNSGWVQSPGIKVVNDPAAWPRLETYVKELMNHFRHDARIAGWDLYNEPGTGTTGDASGGQGTQGARSLPLLEAVFEWARSVEDLSQPVTAGI</sequence>
<accession>A0A2A5WT21</accession>
<reference evidence="1 2" key="1">
    <citation type="submission" date="2017-08" db="EMBL/GenBank/DDBJ databases">
        <title>Fine stratification of microbial communities through a metagenomic profile of the photic zone.</title>
        <authorList>
            <person name="Haro-Moreno J.M."/>
            <person name="Lopez-Perez M."/>
            <person name="De La Torre J."/>
            <person name="Picazo A."/>
            <person name="Camacho A."/>
            <person name="Rodriguez-Valera F."/>
        </authorList>
    </citation>
    <scope>NUCLEOTIDE SEQUENCE [LARGE SCALE GENOMIC DNA]</scope>
    <source>
        <strain evidence="1">MED-G24</strain>
    </source>
</reference>
<dbReference type="SUPFAM" id="SSF51445">
    <property type="entry name" value="(Trans)glycosidases"/>
    <property type="match status" value="1"/>
</dbReference>
<name>A0A2A5WT21_9GAMM</name>
<evidence type="ECO:0000313" key="1">
    <source>
        <dbReference type="EMBL" id="PDH39413.1"/>
    </source>
</evidence>
<evidence type="ECO:0000313" key="2">
    <source>
        <dbReference type="Proteomes" id="UP000219327"/>
    </source>
</evidence>
<dbReference type="Proteomes" id="UP000219327">
    <property type="component" value="Unassembled WGS sequence"/>
</dbReference>
<evidence type="ECO:0008006" key="3">
    <source>
        <dbReference type="Google" id="ProtNLM"/>
    </source>
</evidence>
<proteinExistence type="predicted"/>
<dbReference type="InterPro" id="IPR017853">
    <property type="entry name" value="GH"/>
</dbReference>
<gene>
    <name evidence="1" type="ORF">CNE99_05740</name>
</gene>
<protein>
    <recommendedName>
        <fullName evidence="3">1,4-beta-xylanase</fullName>
    </recommendedName>
</protein>
<organism evidence="1 2">
    <name type="scientific">OM182 bacterium MED-G24</name>
    <dbReference type="NCBI Taxonomy" id="1986255"/>
    <lineage>
        <taxon>Bacteria</taxon>
        <taxon>Pseudomonadati</taxon>
        <taxon>Pseudomonadota</taxon>
        <taxon>Gammaproteobacteria</taxon>
        <taxon>OMG group</taxon>
        <taxon>OM182 clade</taxon>
    </lineage>
</organism>
<dbReference type="EMBL" id="NTKD01000025">
    <property type="protein sequence ID" value="PDH39413.1"/>
    <property type="molecule type" value="Genomic_DNA"/>
</dbReference>
<comment type="caution">
    <text evidence="1">The sequence shown here is derived from an EMBL/GenBank/DDBJ whole genome shotgun (WGS) entry which is preliminary data.</text>
</comment>
<dbReference type="Gene3D" id="3.20.20.80">
    <property type="entry name" value="Glycosidases"/>
    <property type="match status" value="1"/>
</dbReference>
<dbReference type="AlphaFoldDB" id="A0A2A5WT21"/>